<name>A0A4Y2G3B2_ARAVE</name>
<proteinExistence type="predicted"/>
<gene>
    <name evidence="1" type="ORF">AVEN_162747_1</name>
</gene>
<dbReference type="Proteomes" id="UP000499080">
    <property type="component" value="Unassembled WGS sequence"/>
</dbReference>
<keyword evidence="2" id="KW-1185">Reference proteome</keyword>
<accession>A0A4Y2G3B2</accession>
<dbReference type="InterPro" id="IPR036397">
    <property type="entry name" value="RNaseH_sf"/>
</dbReference>
<protein>
    <submittedName>
        <fullName evidence="1">Uncharacterized protein</fullName>
    </submittedName>
</protein>
<evidence type="ECO:0000313" key="2">
    <source>
        <dbReference type="Proteomes" id="UP000499080"/>
    </source>
</evidence>
<comment type="caution">
    <text evidence="1">The sequence shown here is derived from an EMBL/GenBank/DDBJ whole genome shotgun (WGS) entry which is preliminary data.</text>
</comment>
<dbReference type="Gene3D" id="3.30.420.10">
    <property type="entry name" value="Ribonuclease H-like superfamily/Ribonuclease H"/>
    <property type="match status" value="1"/>
</dbReference>
<organism evidence="1 2">
    <name type="scientific">Araneus ventricosus</name>
    <name type="common">Orbweaver spider</name>
    <name type="synonym">Epeira ventricosa</name>
    <dbReference type="NCBI Taxonomy" id="182803"/>
    <lineage>
        <taxon>Eukaryota</taxon>
        <taxon>Metazoa</taxon>
        <taxon>Ecdysozoa</taxon>
        <taxon>Arthropoda</taxon>
        <taxon>Chelicerata</taxon>
        <taxon>Arachnida</taxon>
        <taxon>Araneae</taxon>
        <taxon>Araneomorphae</taxon>
        <taxon>Entelegynae</taxon>
        <taxon>Araneoidea</taxon>
        <taxon>Araneidae</taxon>
        <taxon>Araneus</taxon>
    </lineage>
</organism>
<sequence>MCGKHNFYARGRSSADCNASEAAVESAFWKLQNYQSPFPNSLAPRSLHLNRCDFWLFGYLEVVVYGVPIANLAELKNRITQHIHNITTETLRSVVEHAVLRFQLIGGNGGQHIEHYFSKSKPTSFSRWFHQFLLFLRFLA</sequence>
<dbReference type="PANTHER" id="PTHR47326:SF1">
    <property type="entry name" value="HTH PSQ-TYPE DOMAIN-CONTAINING PROTEIN"/>
    <property type="match status" value="1"/>
</dbReference>
<dbReference type="GO" id="GO:0003676">
    <property type="term" value="F:nucleic acid binding"/>
    <property type="evidence" value="ECO:0007669"/>
    <property type="project" value="InterPro"/>
</dbReference>
<dbReference type="AlphaFoldDB" id="A0A4Y2G3B2"/>
<evidence type="ECO:0000313" key="1">
    <source>
        <dbReference type="EMBL" id="GBM47175.1"/>
    </source>
</evidence>
<dbReference type="PANTHER" id="PTHR47326">
    <property type="entry name" value="TRANSPOSABLE ELEMENT TC3 TRANSPOSASE-LIKE PROTEIN"/>
    <property type="match status" value="1"/>
</dbReference>
<dbReference type="EMBL" id="BGPR01097903">
    <property type="protein sequence ID" value="GBM47175.1"/>
    <property type="molecule type" value="Genomic_DNA"/>
</dbReference>
<reference evidence="1 2" key="1">
    <citation type="journal article" date="2019" name="Sci. Rep.">
        <title>Orb-weaving spider Araneus ventricosus genome elucidates the spidroin gene catalogue.</title>
        <authorList>
            <person name="Kono N."/>
            <person name="Nakamura H."/>
            <person name="Ohtoshi R."/>
            <person name="Moran D.A.P."/>
            <person name="Shinohara A."/>
            <person name="Yoshida Y."/>
            <person name="Fujiwara M."/>
            <person name="Mori M."/>
            <person name="Tomita M."/>
            <person name="Arakawa K."/>
        </authorList>
    </citation>
    <scope>NUCLEOTIDE SEQUENCE [LARGE SCALE GENOMIC DNA]</scope>
</reference>